<sequence length="225" mass="25380">MVFYEFLSNECRRSFVELHMPLCKLLNEEAYLGGMLVTQIQAKNCPYPPSHQRIWSGISRKHLMAFLHKRSAAAFWSFRYRKSCAAAAGDDANRIYKVVPMCDSSTLAITHDIPEAENNGAGNDFGYHSLTISALIREGREPEQIINIRGGSKTTAPAAPPINNVNSTPSPKILYCRMWDFQFRFIQADQIRVLDCHRPLPRAVMPTFAPTTLAIPLANPFPIRK</sequence>
<dbReference type="EMBL" id="BGZK01001165">
    <property type="protein sequence ID" value="GBP73192.1"/>
    <property type="molecule type" value="Genomic_DNA"/>
</dbReference>
<keyword evidence="2" id="KW-1185">Reference proteome</keyword>
<dbReference type="AlphaFoldDB" id="A0A4C1YEB2"/>
<comment type="caution">
    <text evidence="1">The sequence shown here is derived from an EMBL/GenBank/DDBJ whole genome shotgun (WGS) entry which is preliminary data.</text>
</comment>
<proteinExistence type="predicted"/>
<dbReference type="Proteomes" id="UP000299102">
    <property type="component" value="Unassembled WGS sequence"/>
</dbReference>
<accession>A0A4C1YEB2</accession>
<organism evidence="1 2">
    <name type="scientific">Eumeta variegata</name>
    <name type="common">Bagworm moth</name>
    <name type="synonym">Eumeta japonica</name>
    <dbReference type="NCBI Taxonomy" id="151549"/>
    <lineage>
        <taxon>Eukaryota</taxon>
        <taxon>Metazoa</taxon>
        <taxon>Ecdysozoa</taxon>
        <taxon>Arthropoda</taxon>
        <taxon>Hexapoda</taxon>
        <taxon>Insecta</taxon>
        <taxon>Pterygota</taxon>
        <taxon>Neoptera</taxon>
        <taxon>Endopterygota</taxon>
        <taxon>Lepidoptera</taxon>
        <taxon>Glossata</taxon>
        <taxon>Ditrysia</taxon>
        <taxon>Tineoidea</taxon>
        <taxon>Psychidae</taxon>
        <taxon>Oiketicinae</taxon>
        <taxon>Eumeta</taxon>
    </lineage>
</organism>
<dbReference type="OrthoDB" id="7116894at2759"/>
<evidence type="ECO:0000313" key="1">
    <source>
        <dbReference type="EMBL" id="GBP73192.1"/>
    </source>
</evidence>
<gene>
    <name evidence="1" type="ORF">EVAR_54925_1</name>
</gene>
<reference evidence="1 2" key="1">
    <citation type="journal article" date="2019" name="Commun. Biol.">
        <title>The bagworm genome reveals a unique fibroin gene that provides high tensile strength.</title>
        <authorList>
            <person name="Kono N."/>
            <person name="Nakamura H."/>
            <person name="Ohtoshi R."/>
            <person name="Tomita M."/>
            <person name="Numata K."/>
            <person name="Arakawa K."/>
        </authorList>
    </citation>
    <scope>NUCLEOTIDE SEQUENCE [LARGE SCALE GENOMIC DNA]</scope>
</reference>
<protein>
    <submittedName>
        <fullName evidence="1">Uncharacterized protein</fullName>
    </submittedName>
</protein>
<evidence type="ECO:0000313" key="2">
    <source>
        <dbReference type="Proteomes" id="UP000299102"/>
    </source>
</evidence>
<name>A0A4C1YEB2_EUMVA</name>